<organism evidence="2 3">
    <name type="scientific">Streptomyces bambusae</name>
    <dbReference type="NCBI Taxonomy" id="1550616"/>
    <lineage>
        <taxon>Bacteria</taxon>
        <taxon>Bacillati</taxon>
        <taxon>Actinomycetota</taxon>
        <taxon>Actinomycetes</taxon>
        <taxon>Kitasatosporales</taxon>
        <taxon>Streptomycetaceae</taxon>
        <taxon>Streptomyces</taxon>
    </lineage>
</organism>
<name>A0ABS6Z3M3_9ACTN</name>
<proteinExistence type="predicted"/>
<accession>A0ABS6Z3M3</accession>
<keyword evidence="1" id="KW-0732">Signal</keyword>
<comment type="caution">
    <text evidence="2">The sequence shown here is derived from an EMBL/GenBank/DDBJ whole genome shotgun (WGS) entry which is preliminary data.</text>
</comment>
<dbReference type="RefSeq" id="WP_219666102.1">
    <property type="nucleotide sequence ID" value="NZ_WTFF01000048.1"/>
</dbReference>
<gene>
    <name evidence="2" type="ORF">GPJ59_09840</name>
</gene>
<evidence type="ECO:0000313" key="2">
    <source>
        <dbReference type="EMBL" id="MBW5482176.1"/>
    </source>
</evidence>
<dbReference type="Proteomes" id="UP000812013">
    <property type="component" value="Unassembled WGS sequence"/>
</dbReference>
<reference evidence="2 3" key="1">
    <citation type="submission" date="2019-12" db="EMBL/GenBank/DDBJ databases">
        <title>Genome sequence of Streptomyces bambusae.</title>
        <authorList>
            <person name="Bansal K."/>
            <person name="Choksket S."/>
            <person name="Korpole S."/>
            <person name="Patil P.B."/>
        </authorList>
    </citation>
    <scope>NUCLEOTIDE SEQUENCE [LARGE SCALE GENOMIC DNA]</scope>
    <source>
        <strain evidence="2 3">SK60</strain>
    </source>
</reference>
<feature type="signal peptide" evidence="1">
    <location>
        <begin position="1"/>
        <end position="24"/>
    </location>
</feature>
<evidence type="ECO:0008006" key="4">
    <source>
        <dbReference type="Google" id="ProtNLM"/>
    </source>
</evidence>
<protein>
    <recommendedName>
        <fullName evidence="4">Secreted protein</fullName>
    </recommendedName>
</protein>
<sequence length="151" mass="15000">MSRLALLAAGVAGLTVLAIAPAGAAAPSPNTTGTVTSCGASGLQAGLATKVCAEITGTTVEIYGKVSLAGPPSPGSPMPAPKQLFTTLSAEVVGVASPETRTKEVLFTSTTLEVRGLTTNVPCGSTVRGTFGVSSYPWAAKPVVHEVTITC</sequence>
<evidence type="ECO:0000256" key="1">
    <source>
        <dbReference type="SAM" id="SignalP"/>
    </source>
</evidence>
<dbReference type="EMBL" id="WTFF01000048">
    <property type="protein sequence ID" value="MBW5482176.1"/>
    <property type="molecule type" value="Genomic_DNA"/>
</dbReference>
<keyword evidence="3" id="KW-1185">Reference proteome</keyword>
<feature type="chain" id="PRO_5045050148" description="Secreted protein" evidence="1">
    <location>
        <begin position="25"/>
        <end position="151"/>
    </location>
</feature>
<evidence type="ECO:0000313" key="3">
    <source>
        <dbReference type="Proteomes" id="UP000812013"/>
    </source>
</evidence>